<dbReference type="SUPFAM" id="SSF53474">
    <property type="entry name" value="alpha/beta-Hydrolases"/>
    <property type="match status" value="1"/>
</dbReference>
<keyword evidence="3" id="KW-1185">Reference proteome</keyword>
<dbReference type="Proteomes" id="UP001445472">
    <property type="component" value="Unassembled WGS sequence"/>
</dbReference>
<dbReference type="GO" id="GO:0016787">
    <property type="term" value="F:hydrolase activity"/>
    <property type="evidence" value="ECO:0007669"/>
    <property type="project" value="UniProtKB-KW"/>
</dbReference>
<proteinExistence type="predicted"/>
<dbReference type="PANTHER" id="PTHR43689:SF8">
    <property type="entry name" value="ALPHA_BETA-HYDROLASES SUPERFAMILY PROTEIN"/>
    <property type="match status" value="1"/>
</dbReference>
<dbReference type="InterPro" id="IPR029058">
    <property type="entry name" value="AB_hydrolase_fold"/>
</dbReference>
<evidence type="ECO:0000313" key="2">
    <source>
        <dbReference type="EMBL" id="MER6612116.1"/>
    </source>
</evidence>
<dbReference type="PANTHER" id="PTHR43689">
    <property type="entry name" value="HYDROLASE"/>
    <property type="match status" value="1"/>
</dbReference>
<feature type="domain" description="AB hydrolase-1" evidence="1">
    <location>
        <begin position="66"/>
        <end position="305"/>
    </location>
</feature>
<organism evidence="2 3">
    <name type="scientific">Streptomyces xantholiticus</name>
    <dbReference type="NCBI Taxonomy" id="68285"/>
    <lineage>
        <taxon>Bacteria</taxon>
        <taxon>Bacillati</taxon>
        <taxon>Actinomycetota</taxon>
        <taxon>Actinomycetes</taxon>
        <taxon>Kitasatosporales</taxon>
        <taxon>Streptomycetaceae</taxon>
        <taxon>Streptomyces</taxon>
    </lineage>
</organism>
<gene>
    <name evidence="2" type="ORF">ABT276_01600</name>
</gene>
<sequence>MSSLIAAVDRPGRAARAAAAHFRRPAERVAGQPGRLPPQVSFAEARAAGLPPVTVAYERQGVGEPLVLLHGLGHTRQAWHSVLPLLVDGRDAIALDLPGFGLSPDLDPAIPREPGTAVSFLGAFFREWGLDRPHVVGHSLGGLIALRLGQAGLVRSVTTLAPAGFWTGAERRYAYAVLTAARHGVRLLPEGTLAGPARSTARRAASSGTPYGRSDDCSEDTAVAAFRTMADSTAFTATLRAGRERGLFTGDIPGVPVTVAWGTHDCLLPPWQAARVKAMIPGARIVPLPGCGHVPMDDDPVLVAEMIREATGPVRV</sequence>
<dbReference type="PRINTS" id="PR00111">
    <property type="entry name" value="ABHYDROLASE"/>
</dbReference>
<dbReference type="Gene3D" id="3.40.50.1820">
    <property type="entry name" value="alpha/beta hydrolase"/>
    <property type="match status" value="1"/>
</dbReference>
<accession>A0ABV1UPC4</accession>
<comment type="caution">
    <text evidence="2">The sequence shown here is derived from an EMBL/GenBank/DDBJ whole genome shotgun (WGS) entry which is preliminary data.</text>
</comment>
<protein>
    <submittedName>
        <fullName evidence="2">Alpha/beta fold hydrolase</fullName>
    </submittedName>
</protein>
<keyword evidence="2" id="KW-0378">Hydrolase</keyword>
<dbReference type="InterPro" id="IPR000073">
    <property type="entry name" value="AB_hydrolase_1"/>
</dbReference>
<reference evidence="2 3" key="1">
    <citation type="submission" date="2024-06" db="EMBL/GenBank/DDBJ databases">
        <title>The Natural Products Discovery Center: Release of the First 8490 Sequenced Strains for Exploring Actinobacteria Biosynthetic Diversity.</title>
        <authorList>
            <person name="Kalkreuter E."/>
            <person name="Kautsar S.A."/>
            <person name="Yang D."/>
            <person name="Bader C.D."/>
            <person name="Teijaro C.N."/>
            <person name="Fluegel L."/>
            <person name="Davis C.M."/>
            <person name="Simpson J.R."/>
            <person name="Lauterbach L."/>
            <person name="Steele A.D."/>
            <person name="Gui C."/>
            <person name="Meng S."/>
            <person name="Li G."/>
            <person name="Viehrig K."/>
            <person name="Ye F."/>
            <person name="Su P."/>
            <person name="Kiefer A.F."/>
            <person name="Nichols A."/>
            <person name="Cepeda A.J."/>
            <person name="Yan W."/>
            <person name="Fan B."/>
            <person name="Jiang Y."/>
            <person name="Adhikari A."/>
            <person name="Zheng C.-J."/>
            <person name="Schuster L."/>
            <person name="Cowan T.M."/>
            <person name="Smanski M.J."/>
            <person name="Chevrette M.G."/>
            <person name="De Carvalho L.P.S."/>
            <person name="Shen B."/>
        </authorList>
    </citation>
    <scope>NUCLEOTIDE SEQUENCE [LARGE SCALE GENOMIC DNA]</scope>
    <source>
        <strain evidence="2 3">NPDC000837</strain>
    </source>
</reference>
<dbReference type="Pfam" id="PF12697">
    <property type="entry name" value="Abhydrolase_6"/>
    <property type="match status" value="1"/>
</dbReference>
<dbReference type="EMBL" id="JBEPBX010000001">
    <property type="protein sequence ID" value="MER6612116.1"/>
    <property type="molecule type" value="Genomic_DNA"/>
</dbReference>
<name>A0ABV1UPC4_9ACTN</name>
<evidence type="ECO:0000313" key="3">
    <source>
        <dbReference type="Proteomes" id="UP001445472"/>
    </source>
</evidence>
<dbReference type="RefSeq" id="WP_351974588.1">
    <property type="nucleotide sequence ID" value="NZ_JBEPBX010000001.1"/>
</dbReference>
<evidence type="ECO:0000259" key="1">
    <source>
        <dbReference type="Pfam" id="PF12697"/>
    </source>
</evidence>